<dbReference type="Proteomes" id="UP000789570">
    <property type="component" value="Unassembled WGS sequence"/>
</dbReference>
<protein>
    <submittedName>
        <fullName evidence="1">17614_t:CDS:1</fullName>
    </submittedName>
</protein>
<sequence>MDQILSKEFDFDGIRINAHLIVLYDDILYSKIQPLYTNPWNPIESNPFNREILWPSSYSRSSPSYKFIATINAFRKALLGAFFSSSSIKLG</sequence>
<evidence type="ECO:0000313" key="1">
    <source>
        <dbReference type="EMBL" id="CAG8615914.1"/>
    </source>
</evidence>
<keyword evidence="2" id="KW-1185">Reference proteome</keyword>
<proteinExistence type="predicted"/>
<gene>
    <name evidence="1" type="ORF">FCALED_LOCUS9307</name>
</gene>
<evidence type="ECO:0000313" key="2">
    <source>
        <dbReference type="Proteomes" id="UP000789570"/>
    </source>
</evidence>
<dbReference type="EMBL" id="CAJVPQ010003026">
    <property type="protein sequence ID" value="CAG8615914.1"/>
    <property type="molecule type" value="Genomic_DNA"/>
</dbReference>
<organism evidence="1 2">
    <name type="scientific">Funneliformis caledonium</name>
    <dbReference type="NCBI Taxonomy" id="1117310"/>
    <lineage>
        <taxon>Eukaryota</taxon>
        <taxon>Fungi</taxon>
        <taxon>Fungi incertae sedis</taxon>
        <taxon>Mucoromycota</taxon>
        <taxon>Glomeromycotina</taxon>
        <taxon>Glomeromycetes</taxon>
        <taxon>Glomerales</taxon>
        <taxon>Glomeraceae</taxon>
        <taxon>Funneliformis</taxon>
    </lineage>
</organism>
<reference evidence="1" key="1">
    <citation type="submission" date="2021-06" db="EMBL/GenBank/DDBJ databases">
        <authorList>
            <person name="Kallberg Y."/>
            <person name="Tangrot J."/>
            <person name="Rosling A."/>
        </authorList>
    </citation>
    <scope>NUCLEOTIDE SEQUENCE</scope>
    <source>
        <strain evidence="1">UK204</strain>
    </source>
</reference>
<dbReference type="AlphaFoldDB" id="A0A9N9CVW3"/>
<comment type="caution">
    <text evidence="1">The sequence shown here is derived from an EMBL/GenBank/DDBJ whole genome shotgun (WGS) entry which is preliminary data.</text>
</comment>
<name>A0A9N9CVW3_9GLOM</name>
<accession>A0A9N9CVW3</accession>